<proteinExistence type="predicted"/>
<accession>A0ABT8GGG4</accession>
<reference evidence="1" key="1">
    <citation type="submission" date="2023-06" db="EMBL/GenBank/DDBJ databases">
        <title>Egi l300058.</title>
        <authorList>
            <person name="Gao L."/>
            <person name="Fang B.-Z."/>
            <person name="Li W.-J."/>
        </authorList>
    </citation>
    <scope>NUCLEOTIDE SEQUENCE</scope>
    <source>
        <strain evidence="1">EGI L300058</strain>
    </source>
</reference>
<sequence>MTLQAWVESPLQILNAVEYAHAQQASMVIHARGGSESLTRAATLLEPHLPTGVTVRPDGRSAMLSPFAAASRRIVGDAYSGQVRAVIAMAGARRSVLVDDGSIMLALGEQLARDQALQRPGIDEGWPMRVLGRIATHRLRTGLVKGRVEVFTAYADRAPFRELAKLGGRISRNTYDWVRGVRLDEAAALRPTVIVGAALVPDGHLLPTPYLAWLRDRAAQGDLTYVPHRREHGPWLDEIAAIPGVDVLDAGLPIEVLLGAASASVGSVVTMPSSVVATLRAVLPPEVDLEVRGIPPQWWSESASPTMKAMIEAIQEDDPS</sequence>
<dbReference type="Proteomes" id="UP001172708">
    <property type="component" value="Unassembled WGS sequence"/>
</dbReference>
<keyword evidence="2" id="KW-1185">Reference proteome</keyword>
<comment type="caution">
    <text evidence="1">The sequence shown here is derived from an EMBL/GenBank/DDBJ whole genome shotgun (WGS) entry which is preliminary data.</text>
</comment>
<protein>
    <submittedName>
        <fullName evidence="1">Uncharacterized protein</fullName>
    </submittedName>
</protein>
<evidence type="ECO:0000313" key="1">
    <source>
        <dbReference type="EMBL" id="MDN4480444.1"/>
    </source>
</evidence>
<organism evidence="1 2">
    <name type="scientific">Demequina muriae</name>
    <dbReference type="NCBI Taxonomy" id="3051664"/>
    <lineage>
        <taxon>Bacteria</taxon>
        <taxon>Bacillati</taxon>
        <taxon>Actinomycetota</taxon>
        <taxon>Actinomycetes</taxon>
        <taxon>Micrococcales</taxon>
        <taxon>Demequinaceae</taxon>
        <taxon>Demequina</taxon>
    </lineage>
</organism>
<dbReference type="RefSeq" id="WP_301141838.1">
    <property type="nucleotide sequence ID" value="NZ_JAUHQA010000001.1"/>
</dbReference>
<evidence type="ECO:0000313" key="2">
    <source>
        <dbReference type="Proteomes" id="UP001172708"/>
    </source>
</evidence>
<gene>
    <name evidence="1" type="ORF">QQX02_05855</name>
</gene>
<dbReference type="EMBL" id="JAUHQA010000001">
    <property type="protein sequence ID" value="MDN4480444.1"/>
    <property type="molecule type" value="Genomic_DNA"/>
</dbReference>
<name>A0ABT8GGG4_9MICO</name>